<feature type="compositionally biased region" description="Polar residues" evidence="6">
    <location>
        <begin position="8"/>
        <end position="17"/>
    </location>
</feature>
<comment type="caution">
    <text evidence="9">The sequence shown here is derived from an EMBL/GenBank/DDBJ whole genome shotgun (WGS) entry which is preliminary data.</text>
</comment>
<evidence type="ECO:0000256" key="2">
    <source>
        <dbReference type="ARBA" id="ARBA00008180"/>
    </source>
</evidence>
<comment type="similarity">
    <text evidence="2">Belongs to the VPS52 family.</text>
</comment>
<dbReference type="Pfam" id="PF20655">
    <property type="entry name" value="Vps52_C"/>
    <property type="match status" value="1"/>
</dbReference>
<evidence type="ECO:0000256" key="3">
    <source>
        <dbReference type="ARBA" id="ARBA00022448"/>
    </source>
</evidence>
<comment type="subcellular location">
    <subcellularLocation>
        <location evidence="1">Golgi apparatus</location>
        <location evidence="1">trans-Golgi network</location>
    </subcellularLocation>
</comment>
<proteinExistence type="inferred from homology"/>
<evidence type="ECO:0000259" key="8">
    <source>
        <dbReference type="Pfam" id="PF20655"/>
    </source>
</evidence>
<keyword evidence="10" id="KW-1185">Reference proteome</keyword>
<evidence type="ECO:0000313" key="10">
    <source>
        <dbReference type="Proteomes" id="UP001363622"/>
    </source>
</evidence>
<feature type="region of interest" description="Disordered" evidence="6">
    <location>
        <begin position="1"/>
        <end position="112"/>
    </location>
</feature>
<evidence type="ECO:0000313" key="9">
    <source>
        <dbReference type="EMBL" id="KAK7523338.1"/>
    </source>
</evidence>
<feature type="compositionally biased region" description="Low complexity" evidence="6">
    <location>
        <begin position="44"/>
        <end position="71"/>
    </location>
</feature>
<feature type="domain" description="Vps52 coiled-coil" evidence="7">
    <location>
        <begin position="164"/>
        <end position="333"/>
    </location>
</feature>
<evidence type="ECO:0000256" key="4">
    <source>
        <dbReference type="ARBA" id="ARBA00022927"/>
    </source>
</evidence>
<dbReference type="PANTHER" id="PTHR14190">
    <property type="entry name" value="SUPPRESSOR OF ACTIN MUTATIONS 2/VACUOLAR PROTEIN SORTING 52"/>
    <property type="match status" value="1"/>
</dbReference>
<dbReference type="Proteomes" id="UP001363622">
    <property type="component" value="Unassembled WGS sequence"/>
</dbReference>
<accession>A0ABR1KWT7</accession>
<gene>
    <name evidence="9" type="ORF">IWZ03DRAFT_419431</name>
</gene>
<evidence type="ECO:0000256" key="5">
    <source>
        <dbReference type="ARBA" id="ARBA00023034"/>
    </source>
</evidence>
<dbReference type="EMBL" id="JBBPHU010000001">
    <property type="protein sequence ID" value="KAK7523338.1"/>
    <property type="molecule type" value="Genomic_DNA"/>
</dbReference>
<keyword evidence="5" id="KW-0333">Golgi apparatus</keyword>
<evidence type="ECO:0000256" key="1">
    <source>
        <dbReference type="ARBA" id="ARBA00004601"/>
    </source>
</evidence>
<evidence type="ECO:0000256" key="6">
    <source>
        <dbReference type="SAM" id="MobiDB-lite"/>
    </source>
</evidence>
<dbReference type="PANTHER" id="PTHR14190:SF7">
    <property type="entry name" value="VACUOLAR PROTEIN SORTING-ASSOCIATED PROTEIN 52 HOMOLOG"/>
    <property type="match status" value="1"/>
</dbReference>
<keyword evidence="4" id="KW-0653">Protein transport</keyword>
<sequence>MWLDRLSAHSTQNSPSATPVGARSYSPAPNRRPYLTPGPQRPGLNPRSSSLSLLSPNSSSSSLPLAARAPNGSGLRVQINSSPPADVPDPSKVLEDILGGPPKRALPDDQPDSLVERPEEVVADIEFGDLSLRAFAQGDVDYPKRPSHVHTRSTESIEEYGKAKDKFEDLHRSVAACDEVLKSVEMYLQGFQSDLGAVSAEIQILQERSSSINTKLENRKIVEKLLGPAVEDISISPAAVRKIAEGPVDEGFPKALQELEKRSKAVNAKSKGGPNVKALDDLRPLLDDLTNKAVERIRDYIVAQIKALRSPSINAQIIQQQGFLKYKELYAFLARHQRQLADELCQAYINTMRWYYLHHFTKYHEALQKMKVHVIDQHDAMGNEAGPKRSGAMLGNSKMPAMPHETFSIGRRLDLLKTSTHNALTLHVLEEDKATHYLELPFHTFNLALIDNASFEYTFLTSYFSPAQSYRSINRIFSQIFEPTFSLGQTLTRSLIADSLDALGILLCVRLTQHFAFELQRRKVPAVESYTNATNMLLWPRFQQVMDAHCKSIAALTASLPGRPAAGSSLLASASSSSASSASAADGQSTAPVALTQRFANFLHGVLALSAEAADDEPVSHSLVRLRAEYDAYLVKRSKGIAEARKRTRFLFNNASLVGTILEGTSGRLAEEMREHFREVRERNEGGL</sequence>
<dbReference type="InterPro" id="IPR048361">
    <property type="entry name" value="Vps52_C"/>
</dbReference>
<dbReference type="InterPro" id="IPR048319">
    <property type="entry name" value="Vps52_CC"/>
</dbReference>
<protein>
    <submittedName>
        <fullName evidence="9">Sac2 family protein</fullName>
    </submittedName>
</protein>
<feature type="domain" description="Vps52 C-terminal" evidence="8">
    <location>
        <begin position="350"/>
        <end position="681"/>
    </location>
</feature>
<keyword evidence="3" id="KW-0813">Transport</keyword>
<organism evidence="9 10">
    <name type="scientific">Phyllosticta citriasiana</name>
    <dbReference type="NCBI Taxonomy" id="595635"/>
    <lineage>
        <taxon>Eukaryota</taxon>
        <taxon>Fungi</taxon>
        <taxon>Dikarya</taxon>
        <taxon>Ascomycota</taxon>
        <taxon>Pezizomycotina</taxon>
        <taxon>Dothideomycetes</taxon>
        <taxon>Dothideomycetes incertae sedis</taxon>
        <taxon>Botryosphaeriales</taxon>
        <taxon>Phyllostictaceae</taxon>
        <taxon>Phyllosticta</taxon>
    </lineage>
</organism>
<evidence type="ECO:0000259" key="7">
    <source>
        <dbReference type="Pfam" id="PF04129"/>
    </source>
</evidence>
<name>A0ABR1KWT7_9PEZI</name>
<reference evidence="9 10" key="1">
    <citation type="submission" date="2024-04" db="EMBL/GenBank/DDBJ databases">
        <title>Phyllosticta paracitricarpa is synonymous to the EU quarantine fungus P. citricarpa based on phylogenomic analyses.</title>
        <authorList>
            <consortium name="Lawrence Berkeley National Laboratory"/>
            <person name="Van Ingen-Buijs V.A."/>
            <person name="Van Westerhoven A.C."/>
            <person name="Haridas S."/>
            <person name="Skiadas P."/>
            <person name="Martin F."/>
            <person name="Groenewald J.Z."/>
            <person name="Crous P.W."/>
            <person name="Seidl M.F."/>
        </authorList>
    </citation>
    <scope>NUCLEOTIDE SEQUENCE [LARGE SCALE GENOMIC DNA]</scope>
    <source>
        <strain evidence="9 10">CBS 123371</strain>
    </source>
</reference>
<dbReference type="InterPro" id="IPR007258">
    <property type="entry name" value="Vps52"/>
</dbReference>
<dbReference type="Pfam" id="PF04129">
    <property type="entry name" value="Vps52_CC"/>
    <property type="match status" value="1"/>
</dbReference>